<comment type="caution">
    <text evidence="3">The sequence shown here is derived from an EMBL/GenBank/DDBJ whole genome shotgun (WGS) entry which is preliminary data.</text>
</comment>
<reference evidence="3" key="1">
    <citation type="journal article" date="2019" name="Sci. Rep.">
        <title>Draft genome of Tanacetum cinerariifolium, the natural source of mosquito coil.</title>
        <authorList>
            <person name="Yamashiro T."/>
            <person name="Shiraishi A."/>
            <person name="Satake H."/>
            <person name="Nakayama K."/>
        </authorList>
    </citation>
    <scope>NUCLEOTIDE SEQUENCE</scope>
</reference>
<feature type="domain" description="Reverse transcriptase Ty1/copia-type" evidence="2">
    <location>
        <begin position="78"/>
        <end position="173"/>
    </location>
</feature>
<proteinExistence type="predicted"/>
<gene>
    <name evidence="3" type="ORF">Tci_541690</name>
</gene>
<dbReference type="EMBL" id="BKCJ010311451">
    <property type="protein sequence ID" value="GEZ69717.1"/>
    <property type="molecule type" value="Genomic_DNA"/>
</dbReference>
<dbReference type="Pfam" id="PF07727">
    <property type="entry name" value="RVT_2"/>
    <property type="match status" value="1"/>
</dbReference>
<dbReference type="InterPro" id="IPR013103">
    <property type="entry name" value="RVT_2"/>
</dbReference>
<evidence type="ECO:0000256" key="1">
    <source>
        <dbReference type="SAM" id="MobiDB-lite"/>
    </source>
</evidence>
<feature type="compositionally biased region" description="Basic residues" evidence="1">
    <location>
        <begin position="294"/>
        <end position="303"/>
    </location>
</feature>
<protein>
    <submittedName>
        <fullName evidence="3">Retrovirus-related Pol polyprotein from transposon TNT 1-94</fullName>
    </submittedName>
</protein>
<evidence type="ECO:0000313" key="3">
    <source>
        <dbReference type="EMBL" id="GEZ69717.1"/>
    </source>
</evidence>
<feature type="region of interest" description="Disordered" evidence="1">
    <location>
        <begin position="264"/>
        <end position="311"/>
    </location>
</feature>
<sequence>HGKNSYDVFKGRSPDINYFHVFGCIVFIHNHRDHLGKFDEKDGDGFFVRYSSVAKAFSVPNIIWQEIEETYHVTFNEVDEGYKQEEVIGYDKTFTPVTRLKAIRIFLAYAAYMGFMVYQMDVKSAFSSGKLSKEGYVQQPPRFESGEFPNYVCKLDKALYGLKQAHRAWYETPNFLIQYKLDEYFRGCQILGGKLACWSAKKLNLVAISSAEAEYVATVGCCAQVPWIKSQLAYYDILYDKHEPTLILSSRKVNVDDTADKSLSRTSVQSVVQPKAPTGKKSKQKKTQSSSKPKTSHYVRRSKTKETIADTQHVEDLVATADTTKSLDSS</sequence>
<name>A0A699IN55_TANCI</name>
<accession>A0A699IN55</accession>
<feature type="non-terminal residue" evidence="3">
    <location>
        <position position="1"/>
    </location>
</feature>
<evidence type="ECO:0000259" key="2">
    <source>
        <dbReference type="Pfam" id="PF07727"/>
    </source>
</evidence>
<dbReference type="AlphaFoldDB" id="A0A699IN55"/>
<organism evidence="3">
    <name type="scientific">Tanacetum cinerariifolium</name>
    <name type="common">Dalmatian daisy</name>
    <name type="synonym">Chrysanthemum cinerariifolium</name>
    <dbReference type="NCBI Taxonomy" id="118510"/>
    <lineage>
        <taxon>Eukaryota</taxon>
        <taxon>Viridiplantae</taxon>
        <taxon>Streptophyta</taxon>
        <taxon>Embryophyta</taxon>
        <taxon>Tracheophyta</taxon>
        <taxon>Spermatophyta</taxon>
        <taxon>Magnoliopsida</taxon>
        <taxon>eudicotyledons</taxon>
        <taxon>Gunneridae</taxon>
        <taxon>Pentapetalae</taxon>
        <taxon>asterids</taxon>
        <taxon>campanulids</taxon>
        <taxon>Asterales</taxon>
        <taxon>Asteraceae</taxon>
        <taxon>Asteroideae</taxon>
        <taxon>Anthemideae</taxon>
        <taxon>Anthemidinae</taxon>
        <taxon>Tanacetum</taxon>
    </lineage>
</organism>